<dbReference type="EMBL" id="CP012673">
    <property type="protein sequence ID" value="AUX39883.1"/>
    <property type="molecule type" value="Genomic_DNA"/>
</dbReference>
<dbReference type="RefSeq" id="WP_159396703.1">
    <property type="nucleotide sequence ID" value="NZ_CP012673.1"/>
</dbReference>
<dbReference type="GO" id="GO:0000731">
    <property type="term" value="P:DNA synthesis involved in DNA repair"/>
    <property type="evidence" value="ECO:0007669"/>
    <property type="project" value="TreeGrafter"/>
</dbReference>
<evidence type="ECO:0000313" key="3">
    <source>
        <dbReference type="Proteomes" id="UP000238348"/>
    </source>
</evidence>
<dbReference type="Proteomes" id="UP000238348">
    <property type="component" value="Chromosome"/>
</dbReference>
<protein>
    <submittedName>
        <fullName evidence="2">Chromosome segregation protein SMC</fullName>
    </submittedName>
</protein>
<dbReference type="InterPro" id="IPR003959">
    <property type="entry name" value="ATPase_AAA_core"/>
</dbReference>
<accession>A0A2L0EKQ7</accession>
<gene>
    <name evidence="2" type="ORF">SOCE26_012780</name>
</gene>
<organism evidence="2 3">
    <name type="scientific">Sorangium cellulosum</name>
    <name type="common">Polyangium cellulosum</name>
    <dbReference type="NCBI Taxonomy" id="56"/>
    <lineage>
        <taxon>Bacteria</taxon>
        <taxon>Pseudomonadati</taxon>
        <taxon>Myxococcota</taxon>
        <taxon>Polyangia</taxon>
        <taxon>Polyangiales</taxon>
        <taxon>Polyangiaceae</taxon>
        <taxon>Sorangium</taxon>
    </lineage>
</organism>
<name>A0A2L0EKQ7_SORCE</name>
<sequence>MTPQLKRVRVAGFRSIRDAEAELGHVTVLIGPNGAGKSNLLGALTMARMLAFESLQLFVSRRGGATFLMHYGPRQTPVIELTLEFTADNGQHAYDARLGYGADESLLFMEERAGFRRDGQPWRWHSMGAGHRESRLKEESAKHATPRTVHWLLRRINFYHFHDTSTNSPLRTLSNVEQDQYLRSDGSNLAAFLLALRDSPDEHRIAAWKRIQGLVHRVAPFVRELQPVAVGTRGVRLDWLDDRGETFGPAHLSDGTLRAVALLAALAQPPELSPLVSCIDEPELGLHPSALKTLCGLIQSVAAHRQVIVSTQSPAVLDEVAPEDVIVAERKDGATELRRLDPEGLTSWLEEYSLSELYDKNILGGRP</sequence>
<feature type="domain" description="ATPase AAA-type core" evidence="1">
    <location>
        <begin position="26"/>
        <end position="318"/>
    </location>
</feature>
<dbReference type="Pfam" id="PF13304">
    <property type="entry name" value="AAA_21"/>
    <property type="match status" value="1"/>
</dbReference>
<evidence type="ECO:0000313" key="2">
    <source>
        <dbReference type="EMBL" id="AUX39883.1"/>
    </source>
</evidence>
<dbReference type="GO" id="GO:0005524">
    <property type="term" value="F:ATP binding"/>
    <property type="evidence" value="ECO:0007669"/>
    <property type="project" value="InterPro"/>
</dbReference>
<dbReference type="PIRSF" id="PIRSF029347">
    <property type="entry name" value="RecF"/>
    <property type="match status" value="1"/>
</dbReference>
<proteinExistence type="predicted"/>
<dbReference type="InterPro" id="IPR027417">
    <property type="entry name" value="P-loop_NTPase"/>
</dbReference>
<dbReference type="InterPro" id="IPR014555">
    <property type="entry name" value="RecF-like"/>
</dbReference>
<dbReference type="GO" id="GO:0006302">
    <property type="term" value="P:double-strand break repair"/>
    <property type="evidence" value="ECO:0007669"/>
    <property type="project" value="TreeGrafter"/>
</dbReference>
<dbReference type="AlphaFoldDB" id="A0A2L0EKQ7"/>
<dbReference type="PANTHER" id="PTHR32182:SF22">
    <property type="entry name" value="ATP-DEPENDENT ENDONUCLEASE, OLD FAMILY-RELATED"/>
    <property type="match status" value="1"/>
</dbReference>
<reference evidence="2 3" key="1">
    <citation type="submission" date="2015-09" db="EMBL/GenBank/DDBJ databases">
        <title>Sorangium comparison.</title>
        <authorList>
            <person name="Zaburannyi N."/>
            <person name="Bunk B."/>
            <person name="Overmann J."/>
            <person name="Mueller R."/>
        </authorList>
    </citation>
    <scope>NUCLEOTIDE SEQUENCE [LARGE SCALE GENOMIC DNA]</scope>
    <source>
        <strain evidence="2 3">So ce26</strain>
    </source>
</reference>
<dbReference type="GO" id="GO:0016887">
    <property type="term" value="F:ATP hydrolysis activity"/>
    <property type="evidence" value="ECO:0007669"/>
    <property type="project" value="InterPro"/>
</dbReference>
<dbReference type="OrthoDB" id="9816506at2"/>
<dbReference type="SUPFAM" id="SSF52540">
    <property type="entry name" value="P-loop containing nucleoside triphosphate hydrolases"/>
    <property type="match status" value="1"/>
</dbReference>
<dbReference type="Gene3D" id="3.40.50.300">
    <property type="entry name" value="P-loop containing nucleotide triphosphate hydrolases"/>
    <property type="match status" value="2"/>
</dbReference>
<dbReference type="PANTHER" id="PTHR32182">
    <property type="entry name" value="DNA REPLICATION AND REPAIR PROTEIN RECF"/>
    <property type="match status" value="1"/>
</dbReference>
<evidence type="ECO:0000259" key="1">
    <source>
        <dbReference type="Pfam" id="PF13304"/>
    </source>
</evidence>